<comment type="subunit">
    <text evidence="4">Binds to mitochondrial small subunit 15S rRNA.</text>
</comment>
<evidence type="ECO:0000313" key="6">
    <source>
        <dbReference type="EMBL" id="KAF9875624.1"/>
    </source>
</evidence>
<comment type="function">
    <text evidence="3">Regulates mitochondrial small subunit maturation by controlling 15S rRNA 5'-end processing. Localizes to the 5' precursor of the 15S rRNA in a position that is subsequently occupied by mS47 in the mature yeast mtSSU. Uses structure and sequence-specific RNA recognition, binding to a single-stranded region of the precursor and specifically recognizing bases -6 to -1. The exchange of Ccm1 for mS47 is coupled to the irreversible removal of precursor rRNA that is accompanied by conformational changes of the mitoribosomal proteins uS5m and mS26. These conformational changes signal completion of 5'-end rRNA processing through protection of the mature 5'-end of the 15S rRNA and stabilization of mS47. The removal of the 5' precursor together with the dissociation of Ccm1 may be catalyzed by the 5'-3' exoribonuclease Pet127. Involved in the specific removal of group I introns in mitochondrial encoded transcripts.</text>
</comment>
<comment type="caution">
    <text evidence="6">The sequence shown here is derived from an EMBL/GenBank/DDBJ whole genome shotgun (WGS) entry which is preliminary data.</text>
</comment>
<name>A0A9P6LGV4_9PEZI</name>
<dbReference type="Pfam" id="PF13041">
    <property type="entry name" value="PPR_2"/>
    <property type="match status" value="1"/>
</dbReference>
<evidence type="ECO:0000256" key="3">
    <source>
        <dbReference type="ARBA" id="ARBA00044493"/>
    </source>
</evidence>
<dbReference type="EMBL" id="JAATWM020000021">
    <property type="protein sequence ID" value="KAF9875624.1"/>
    <property type="molecule type" value="Genomic_DNA"/>
</dbReference>
<dbReference type="InterPro" id="IPR011990">
    <property type="entry name" value="TPR-like_helical_dom_sf"/>
</dbReference>
<evidence type="ECO:0000313" key="7">
    <source>
        <dbReference type="Proteomes" id="UP000781932"/>
    </source>
</evidence>
<protein>
    <submittedName>
        <fullName evidence="6">Pentatricopeptide repeat domain-containing protein</fullName>
    </submittedName>
</protein>
<gene>
    <name evidence="6" type="ORF">CkaCkLH20_07005</name>
</gene>
<accession>A0A9P6LGV4</accession>
<evidence type="ECO:0000256" key="4">
    <source>
        <dbReference type="ARBA" id="ARBA00044511"/>
    </source>
</evidence>
<evidence type="ECO:0000256" key="2">
    <source>
        <dbReference type="ARBA" id="ARBA00022737"/>
    </source>
</evidence>
<feature type="repeat" description="PPR" evidence="5">
    <location>
        <begin position="124"/>
        <end position="159"/>
    </location>
</feature>
<dbReference type="GeneID" id="62162796"/>
<keyword evidence="2" id="KW-0677">Repeat</keyword>
<reference evidence="6" key="2">
    <citation type="submission" date="2020-11" db="EMBL/GenBank/DDBJ databases">
        <title>Whole genome sequencing of Colletotrichum sp.</title>
        <authorList>
            <person name="Li H."/>
        </authorList>
    </citation>
    <scope>NUCLEOTIDE SEQUENCE</scope>
    <source>
        <strain evidence="6">CkLH20</strain>
    </source>
</reference>
<keyword evidence="7" id="KW-1185">Reference proteome</keyword>
<dbReference type="Proteomes" id="UP000781932">
    <property type="component" value="Unassembled WGS sequence"/>
</dbReference>
<dbReference type="PANTHER" id="PTHR47936:SF1">
    <property type="entry name" value="PENTATRICOPEPTIDE REPEAT-CONTAINING PROTEIN GUN1, CHLOROPLASTIC"/>
    <property type="match status" value="1"/>
</dbReference>
<dbReference type="OrthoDB" id="185373at2759"/>
<comment type="similarity">
    <text evidence="1">Belongs to the CCM1 family.</text>
</comment>
<dbReference type="InterPro" id="IPR002885">
    <property type="entry name" value="PPR_rpt"/>
</dbReference>
<organism evidence="6 7">
    <name type="scientific">Colletotrichum karsti</name>
    <dbReference type="NCBI Taxonomy" id="1095194"/>
    <lineage>
        <taxon>Eukaryota</taxon>
        <taxon>Fungi</taxon>
        <taxon>Dikarya</taxon>
        <taxon>Ascomycota</taxon>
        <taxon>Pezizomycotina</taxon>
        <taxon>Sordariomycetes</taxon>
        <taxon>Hypocreomycetidae</taxon>
        <taxon>Glomerellales</taxon>
        <taxon>Glomerellaceae</taxon>
        <taxon>Colletotrichum</taxon>
        <taxon>Colletotrichum boninense species complex</taxon>
    </lineage>
</organism>
<proteinExistence type="inferred from homology"/>
<sequence>MLATTACLKKTFKPAIGAGQQPLPSTVAGLRATFEKDALSETNSVVSKEQFVGKLLDASHTKSAETEQVAEERKRRKLEWAVNKNLEYLQDRWKVAKHVEATLKKDRFEEALLLTQRASKNDQCVVAWNHLIDHVLNVQKRLNLAIKLFNDMKKRGQLPNEQTYTIIFRGCVDALDPQAAVTKAVNLYHTLLKDERVKANGIHLNAVLQVCGRAGDIDSLFSIAGTADAKAGRRADARTYTTIINSLRFKVQPKWDVETPKQKPAGDAAKEIQQVVDQCKAIWDEVVREWRNGKLKLDEDLVCAMGCVLLLEDSNGNTEVFALLEDVMGVPSSDTVESIKKSPDETMKNIAVSGHKSPKKVPDSKNATYVVPGQKTLSLILTAAREHGAGKQNKISSAYWRLFTEHYGLKPDADNYNSYMKQRERAGASAGAKNLLTQMPAKYVTSPLIHRALQACLRDNMNPAVFQTATDVLHKMLQGMEALKEETGRGQRIDLLALLLYHRVAQAADHSFRQMIKKGDSDGGNRGYGKQLATAINELWSPFLNARSALKVMSKSRSKAKPSTADWIKRHKAFEKSLLELARNMIATVDRIEKGNMLDNDPELLEEIKQKRNTINRFVVELTDPQQQVS</sequence>
<dbReference type="RefSeq" id="XP_038745085.1">
    <property type="nucleotide sequence ID" value="XM_038889722.1"/>
</dbReference>
<dbReference type="Gene3D" id="1.25.40.10">
    <property type="entry name" value="Tetratricopeptide repeat domain"/>
    <property type="match status" value="1"/>
</dbReference>
<evidence type="ECO:0000256" key="1">
    <source>
        <dbReference type="ARBA" id="ARBA00006192"/>
    </source>
</evidence>
<dbReference type="AlphaFoldDB" id="A0A9P6LGV4"/>
<dbReference type="PANTHER" id="PTHR47936">
    <property type="entry name" value="PPR_LONG DOMAIN-CONTAINING PROTEIN"/>
    <property type="match status" value="1"/>
</dbReference>
<evidence type="ECO:0000256" key="5">
    <source>
        <dbReference type="PROSITE-ProRule" id="PRU00708"/>
    </source>
</evidence>
<dbReference type="PROSITE" id="PS51375">
    <property type="entry name" value="PPR"/>
    <property type="match status" value="1"/>
</dbReference>
<reference evidence="6" key="1">
    <citation type="submission" date="2020-03" db="EMBL/GenBank/DDBJ databases">
        <authorList>
            <person name="He L."/>
        </authorList>
    </citation>
    <scope>NUCLEOTIDE SEQUENCE</scope>
    <source>
        <strain evidence="6">CkLH20</strain>
    </source>
</reference>